<dbReference type="Proteomes" id="UP000276991">
    <property type="component" value="Unassembled WGS sequence"/>
</dbReference>
<evidence type="ECO:0000313" key="2">
    <source>
        <dbReference type="EMBL" id="VBB34844.1"/>
    </source>
</evidence>
<keyword evidence="1" id="KW-1133">Transmembrane helix</keyword>
<feature type="non-terminal residue" evidence="2">
    <location>
        <position position="254"/>
    </location>
</feature>
<evidence type="ECO:0008006" key="4">
    <source>
        <dbReference type="Google" id="ProtNLM"/>
    </source>
</evidence>
<evidence type="ECO:0000313" key="3">
    <source>
        <dbReference type="Proteomes" id="UP000276991"/>
    </source>
</evidence>
<reference evidence="2 3" key="1">
    <citation type="submission" date="2018-08" db="EMBL/GenBank/DDBJ databases">
        <authorList>
            <person name="Laetsch R D."/>
            <person name="Stevens L."/>
            <person name="Kumar S."/>
            <person name="Blaxter L. M."/>
        </authorList>
    </citation>
    <scope>NUCLEOTIDE SEQUENCE [LARGE SCALE GENOMIC DNA]</scope>
</reference>
<keyword evidence="1" id="KW-0812">Transmembrane</keyword>
<sequence>MSSDNDSLIFLSDSDSVRYQIDETIYRYGDRVKQANGFVSIDEKSGVARLAQSPYDSVGGVFESRIASTDLSDIVSHIATTKLKVLLFNVKYISSDGRLLRQAVRAQFLFINRTNDALLSADRAVSIIDKNALNPKGIVPKLSALSKHSVDVTKLPETVPYARLREAALLLAIFTFLLFAVLIVFAMILCYHRSKFLREKKMYEDEKIAAGSMNKINRYKQPLAYVKSVQHNLRERYPNATDENIYTTQEIKML</sequence>
<organism evidence="2 3">
    <name type="scientific">Acanthocheilonema viteae</name>
    <name type="common">Filarial nematode worm</name>
    <name type="synonym">Dipetalonema viteae</name>
    <dbReference type="NCBI Taxonomy" id="6277"/>
    <lineage>
        <taxon>Eukaryota</taxon>
        <taxon>Metazoa</taxon>
        <taxon>Ecdysozoa</taxon>
        <taxon>Nematoda</taxon>
        <taxon>Chromadorea</taxon>
        <taxon>Rhabditida</taxon>
        <taxon>Spirurina</taxon>
        <taxon>Spiruromorpha</taxon>
        <taxon>Filarioidea</taxon>
        <taxon>Onchocercidae</taxon>
        <taxon>Acanthocheilonema</taxon>
    </lineage>
</organism>
<dbReference type="STRING" id="6277.A0A498SXM1"/>
<evidence type="ECO:0000256" key="1">
    <source>
        <dbReference type="SAM" id="Phobius"/>
    </source>
</evidence>
<dbReference type="AlphaFoldDB" id="A0A498SXM1"/>
<keyword evidence="3" id="KW-1185">Reference proteome</keyword>
<proteinExistence type="predicted"/>
<dbReference type="EMBL" id="UPTC01004209">
    <property type="protein sequence ID" value="VBB34844.1"/>
    <property type="molecule type" value="Genomic_DNA"/>
</dbReference>
<protein>
    <recommendedName>
        <fullName evidence="4">Cadherin domain-containing protein</fullName>
    </recommendedName>
</protein>
<feature type="transmembrane region" description="Helical" evidence="1">
    <location>
        <begin position="167"/>
        <end position="191"/>
    </location>
</feature>
<keyword evidence="1" id="KW-0472">Membrane</keyword>
<name>A0A498SXM1_ACAVI</name>
<gene>
    <name evidence="2" type="ORF">NAV_LOCUS9635</name>
</gene>
<dbReference type="OrthoDB" id="5845951at2759"/>
<accession>A0A498SXM1</accession>